<dbReference type="PANTHER" id="PTHR13778:SF47">
    <property type="entry name" value="LIPOPOLYSACCHARIDE 1,3-GALACTOSYLTRANSFERASE"/>
    <property type="match status" value="1"/>
</dbReference>
<dbReference type="GO" id="GO:0046872">
    <property type="term" value="F:metal ion binding"/>
    <property type="evidence" value="ECO:0007669"/>
    <property type="project" value="UniProtKB-KW"/>
</dbReference>
<evidence type="ECO:0000256" key="2">
    <source>
        <dbReference type="ARBA" id="ARBA00022679"/>
    </source>
</evidence>
<name>A0A9D1K4H7_9BACT</name>
<keyword evidence="1" id="KW-0328">Glycosyltransferase</keyword>
<comment type="caution">
    <text evidence="4">The sequence shown here is derived from an EMBL/GenBank/DDBJ whole genome shotgun (WGS) entry which is preliminary data.</text>
</comment>
<sequence length="334" mass="40523">METINIVLTSSEYYAPYTYVLMLSILENTSREIKFYIMTNDMTDLTKDRFEKLKEKHNFEIEYVAVDTKDYPLPKQQRANAIVYSKMNLPKFIPNLKKCLVFDSDIIVKIDVGEIYDIDLGDNYVAWVPDQIDITLKKEKMWLDNFNMPKNKQYINSGVLLLNLEAYKKDNIEQKLIENYKKFKDDILFFDQDLFYITLSDKCIYLDYEYNYLSQAPYTDPKLKNRLRQSSKIIHYGFDYKPWNYPEEEQAEIWWQYARKTPFYEELLYRMNCNAVNNKLYESLNSIFHYNKNLILYYKYKILVNLVFGKTKERYKFKKHFFKQKVNNVRKLKK</sequence>
<dbReference type="InterPro" id="IPR050748">
    <property type="entry name" value="Glycosyltrans_8_dom-fam"/>
</dbReference>
<evidence type="ECO:0000256" key="3">
    <source>
        <dbReference type="ARBA" id="ARBA00022723"/>
    </source>
</evidence>
<keyword evidence="3" id="KW-0479">Metal-binding</keyword>
<dbReference type="SUPFAM" id="SSF53448">
    <property type="entry name" value="Nucleotide-diphospho-sugar transferases"/>
    <property type="match status" value="1"/>
</dbReference>
<dbReference type="PANTHER" id="PTHR13778">
    <property type="entry name" value="GLYCOSYLTRANSFERASE 8 DOMAIN-CONTAINING PROTEIN"/>
    <property type="match status" value="1"/>
</dbReference>
<dbReference type="Pfam" id="PF01501">
    <property type="entry name" value="Glyco_transf_8"/>
    <property type="match status" value="1"/>
</dbReference>
<gene>
    <name evidence="4" type="ORF">IAD41_02045</name>
</gene>
<dbReference type="AlphaFoldDB" id="A0A9D1K4H7"/>
<dbReference type="InterPro" id="IPR002495">
    <property type="entry name" value="Glyco_trans_8"/>
</dbReference>
<dbReference type="EMBL" id="DVJO01000046">
    <property type="protein sequence ID" value="HIS82374.1"/>
    <property type="molecule type" value="Genomic_DNA"/>
</dbReference>
<evidence type="ECO:0000313" key="5">
    <source>
        <dbReference type="Proteomes" id="UP000824139"/>
    </source>
</evidence>
<reference evidence="4" key="2">
    <citation type="journal article" date="2021" name="PeerJ">
        <title>Extensive microbial diversity within the chicken gut microbiome revealed by metagenomics and culture.</title>
        <authorList>
            <person name="Gilroy R."/>
            <person name="Ravi A."/>
            <person name="Getino M."/>
            <person name="Pursley I."/>
            <person name="Horton D.L."/>
            <person name="Alikhan N.F."/>
            <person name="Baker D."/>
            <person name="Gharbi K."/>
            <person name="Hall N."/>
            <person name="Watson M."/>
            <person name="Adriaenssens E.M."/>
            <person name="Foster-Nyarko E."/>
            <person name="Jarju S."/>
            <person name="Secka A."/>
            <person name="Antonio M."/>
            <person name="Oren A."/>
            <person name="Chaudhuri R.R."/>
            <person name="La Ragione R."/>
            <person name="Hildebrand F."/>
            <person name="Pallen M.J."/>
        </authorList>
    </citation>
    <scope>NUCLEOTIDE SEQUENCE</scope>
    <source>
        <strain evidence="4">CHK152-2994</strain>
    </source>
</reference>
<organism evidence="4 5">
    <name type="scientific">Candidatus Scatenecus faecavium</name>
    <dbReference type="NCBI Taxonomy" id="2840915"/>
    <lineage>
        <taxon>Bacteria</taxon>
        <taxon>Candidatus Scatenecus</taxon>
    </lineage>
</organism>
<accession>A0A9D1K4H7</accession>
<keyword evidence="2" id="KW-0808">Transferase</keyword>
<evidence type="ECO:0000313" key="4">
    <source>
        <dbReference type="EMBL" id="HIS82374.1"/>
    </source>
</evidence>
<evidence type="ECO:0000256" key="1">
    <source>
        <dbReference type="ARBA" id="ARBA00022676"/>
    </source>
</evidence>
<dbReference type="CDD" id="cd04194">
    <property type="entry name" value="GT8_A4GalT_like"/>
    <property type="match status" value="1"/>
</dbReference>
<protein>
    <submittedName>
        <fullName evidence="4">Glycosyltransferase family 8 protein</fullName>
    </submittedName>
</protein>
<dbReference type="Gene3D" id="3.90.550.10">
    <property type="entry name" value="Spore Coat Polysaccharide Biosynthesis Protein SpsA, Chain A"/>
    <property type="match status" value="1"/>
</dbReference>
<dbReference type="InterPro" id="IPR029044">
    <property type="entry name" value="Nucleotide-diphossugar_trans"/>
</dbReference>
<proteinExistence type="predicted"/>
<dbReference type="Proteomes" id="UP000824139">
    <property type="component" value="Unassembled WGS sequence"/>
</dbReference>
<reference evidence="4" key="1">
    <citation type="submission" date="2020-10" db="EMBL/GenBank/DDBJ databases">
        <authorList>
            <person name="Gilroy R."/>
        </authorList>
    </citation>
    <scope>NUCLEOTIDE SEQUENCE</scope>
    <source>
        <strain evidence="4">CHK152-2994</strain>
    </source>
</reference>
<dbReference type="GO" id="GO:0016757">
    <property type="term" value="F:glycosyltransferase activity"/>
    <property type="evidence" value="ECO:0007669"/>
    <property type="project" value="UniProtKB-KW"/>
</dbReference>